<evidence type="ECO:0000313" key="2">
    <source>
        <dbReference type="Proteomes" id="UP000008022"/>
    </source>
</evidence>
<organism evidence="1 2">
    <name type="scientific">Oryza rufipogon</name>
    <name type="common">Brownbeard rice</name>
    <name type="synonym">Asian wild rice</name>
    <dbReference type="NCBI Taxonomy" id="4529"/>
    <lineage>
        <taxon>Eukaryota</taxon>
        <taxon>Viridiplantae</taxon>
        <taxon>Streptophyta</taxon>
        <taxon>Embryophyta</taxon>
        <taxon>Tracheophyta</taxon>
        <taxon>Spermatophyta</taxon>
        <taxon>Magnoliopsida</taxon>
        <taxon>Liliopsida</taxon>
        <taxon>Poales</taxon>
        <taxon>Poaceae</taxon>
        <taxon>BOP clade</taxon>
        <taxon>Oryzoideae</taxon>
        <taxon>Oryzeae</taxon>
        <taxon>Oryzinae</taxon>
        <taxon>Oryza</taxon>
    </lineage>
</organism>
<dbReference type="Gramene" id="ORUFI03G13610.1">
    <property type="protein sequence ID" value="ORUFI03G13610.1"/>
    <property type="gene ID" value="ORUFI03G13610"/>
</dbReference>
<dbReference type="EnsemblPlants" id="ORUFI03G13610.1">
    <property type="protein sequence ID" value="ORUFI03G13610.1"/>
    <property type="gene ID" value="ORUFI03G13610"/>
</dbReference>
<dbReference type="AlphaFoldDB" id="A0A0E0NTH3"/>
<proteinExistence type="predicted"/>
<name>A0A0E0NTH3_ORYRU</name>
<dbReference type="HOGENOM" id="CLU_2853750_0_0_1"/>
<reference evidence="1" key="2">
    <citation type="submission" date="2015-06" db="UniProtKB">
        <authorList>
            <consortium name="EnsemblPlants"/>
        </authorList>
    </citation>
    <scope>IDENTIFICATION</scope>
</reference>
<dbReference type="Proteomes" id="UP000008022">
    <property type="component" value="Unassembled WGS sequence"/>
</dbReference>
<keyword evidence="2" id="KW-1185">Reference proteome</keyword>
<sequence length="65" mass="7412">MKQGIVERSIIGITSCGVEHLSHDKLYHKASSKTNQLWWSKILRPAVSSLQNPKPQMPRKHCAPY</sequence>
<evidence type="ECO:0000313" key="1">
    <source>
        <dbReference type="EnsemblPlants" id="ORUFI03G13610.1"/>
    </source>
</evidence>
<reference evidence="2" key="1">
    <citation type="submission" date="2013-06" db="EMBL/GenBank/DDBJ databases">
        <authorList>
            <person name="Zhao Q."/>
        </authorList>
    </citation>
    <scope>NUCLEOTIDE SEQUENCE</scope>
    <source>
        <strain evidence="2">cv. W1943</strain>
    </source>
</reference>
<accession>A0A0E0NTH3</accession>
<protein>
    <submittedName>
        <fullName evidence="1">Uncharacterized protein</fullName>
    </submittedName>
</protein>